<dbReference type="EMBL" id="FCOF02000008">
    <property type="protein sequence ID" value="SAK58472.1"/>
    <property type="molecule type" value="Genomic_DNA"/>
</dbReference>
<dbReference type="RefSeq" id="WP_061124264.1">
    <property type="nucleotide sequence ID" value="NZ_FCOF02000008.1"/>
</dbReference>
<feature type="chain" id="PRO_5007620681" evidence="1">
    <location>
        <begin position="24"/>
        <end position="60"/>
    </location>
</feature>
<dbReference type="Proteomes" id="UP000054870">
    <property type="component" value="Unassembled WGS sequence"/>
</dbReference>
<reference evidence="2" key="1">
    <citation type="submission" date="2016-01" db="EMBL/GenBank/DDBJ databases">
        <authorList>
            <person name="Peeters C."/>
        </authorList>
    </citation>
    <scope>NUCLEOTIDE SEQUENCE [LARGE SCALE GENOMIC DNA]</scope>
    <source>
        <strain evidence="2">LMG 29318</strain>
    </source>
</reference>
<dbReference type="AlphaFoldDB" id="A0A158AKY7"/>
<sequence length="60" mass="6367">MVVFSWFLSMIVALFATATIAMALPSSAADELNATAPQSLFSIEMNRVDAMLASCLPKGD</sequence>
<name>A0A158AKY7_9BURK</name>
<proteinExistence type="predicted"/>
<organism evidence="2 3">
    <name type="scientific">Caballeronia catudaia</name>
    <dbReference type="NCBI Taxonomy" id="1777136"/>
    <lineage>
        <taxon>Bacteria</taxon>
        <taxon>Pseudomonadati</taxon>
        <taxon>Pseudomonadota</taxon>
        <taxon>Betaproteobacteria</taxon>
        <taxon>Burkholderiales</taxon>
        <taxon>Burkholderiaceae</taxon>
        <taxon>Caballeronia</taxon>
    </lineage>
</organism>
<protein>
    <submittedName>
        <fullName evidence="2">Uncharacterized protein</fullName>
    </submittedName>
</protein>
<dbReference type="OrthoDB" id="9034492at2"/>
<keyword evidence="1" id="KW-0732">Signal</keyword>
<comment type="caution">
    <text evidence="2">The sequence shown here is derived from an EMBL/GenBank/DDBJ whole genome shotgun (WGS) entry which is preliminary data.</text>
</comment>
<evidence type="ECO:0000256" key="1">
    <source>
        <dbReference type="SAM" id="SignalP"/>
    </source>
</evidence>
<gene>
    <name evidence="2" type="ORF">AWB75_02358</name>
</gene>
<accession>A0A158AKY7</accession>
<evidence type="ECO:0000313" key="3">
    <source>
        <dbReference type="Proteomes" id="UP000054870"/>
    </source>
</evidence>
<evidence type="ECO:0000313" key="2">
    <source>
        <dbReference type="EMBL" id="SAK58472.1"/>
    </source>
</evidence>
<keyword evidence="3" id="KW-1185">Reference proteome</keyword>
<feature type="signal peptide" evidence="1">
    <location>
        <begin position="1"/>
        <end position="23"/>
    </location>
</feature>